<dbReference type="GO" id="GO:0003677">
    <property type="term" value="F:DNA binding"/>
    <property type="evidence" value="ECO:0007669"/>
    <property type="project" value="UniProtKB-UniRule"/>
</dbReference>
<dbReference type="InterPro" id="IPR001356">
    <property type="entry name" value="HD"/>
</dbReference>
<dbReference type="PROSITE" id="PS50071">
    <property type="entry name" value="HOMEOBOX_2"/>
    <property type="match status" value="1"/>
</dbReference>
<reference evidence="9" key="1">
    <citation type="submission" date="2022-11" db="UniProtKB">
        <authorList>
            <consortium name="WormBaseParasite"/>
        </authorList>
    </citation>
    <scope>IDENTIFICATION</scope>
</reference>
<keyword evidence="2 5" id="KW-0238">DNA-binding</keyword>
<protein>
    <submittedName>
        <fullName evidence="9">Homeobox domain-containing protein</fullName>
    </submittedName>
</protein>
<keyword evidence="4 5" id="KW-0539">Nucleus</keyword>
<dbReference type="Pfam" id="PF00046">
    <property type="entry name" value="Homeodomain"/>
    <property type="match status" value="1"/>
</dbReference>
<feature type="domain" description="Homeobox" evidence="7">
    <location>
        <begin position="224"/>
        <end position="284"/>
    </location>
</feature>
<dbReference type="CDD" id="cd00086">
    <property type="entry name" value="homeodomain"/>
    <property type="match status" value="1"/>
</dbReference>
<dbReference type="Proteomes" id="UP000887563">
    <property type="component" value="Unplaced"/>
</dbReference>
<proteinExistence type="predicted"/>
<dbReference type="SUPFAM" id="SSF46689">
    <property type="entry name" value="Homeodomain-like"/>
    <property type="match status" value="1"/>
</dbReference>
<dbReference type="SMART" id="SM00389">
    <property type="entry name" value="HOX"/>
    <property type="match status" value="1"/>
</dbReference>
<sequence>MADKLIYLNIPPQENNHNLINKNSEEQLKIEENTNLEITNKEGKTKKEFTIFKLLSPIKRGNIVVNNDERLIIPSSISTQQNIKEENQNCEQKGNTSLTNDNTYIDTIPSTTKTVNTPPPTTSLYSNNLLPLPDNLRTIKDFPISTQQQIQIDWAIAQRLLFNHQNNLIQEGGGGSIALRLAAAFAAAAASGAQGKDNINTNLIPNFSAAFDFGQPSINSSKSYRRRKARTVFSDHQLQGLEQRFNGQRYLSTPERISLAESLNLSETQVKTWFQNRRMKQVYRSVKQENLD</sequence>
<dbReference type="PANTHER" id="PTHR24333:SF8">
    <property type="entry name" value="HOMEOBOX PROTEIN CEH-62"/>
    <property type="match status" value="1"/>
</dbReference>
<evidence type="ECO:0000256" key="2">
    <source>
        <dbReference type="ARBA" id="ARBA00023125"/>
    </source>
</evidence>
<evidence type="ECO:0000313" key="8">
    <source>
        <dbReference type="Proteomes" id="UP000887563"/>
    </source>
</evidence>
<dbReference type="PANTHER" id="PTHR24333">
    <property type="entry name" value="HOMEO BOX HB9 LIKE A-RELATED"/>
    <property type="match status" value="1"/>
</dbReference>
<dbReference type="GO" id="GO:0005634">
    <property type="term" value="C:nucleus"/>
    <property type="evidence" value="ECO:0007669"/>
    <property type="project" value="UniProtKB-SubCell"/>
</dbReference>
<accession>A0A914MI95</accession>
<evidence type="ECO:0000256" key="3">
    <source>
        <dbReference type="ARBA" id="ARBA00023155"/>
    </source>
</evidence>
<name>A0A914MI95_MELIC</name>
<evidence type="ECO:0000259" key="7">
    <source>
        <dbReference type="PROSITE" id="PS50071"/>
    </source>
</evidence>
<dbReference type="AlphaFoldDB" id="A0A914MI95"/>
<dbReference type="InterPro" id="IPR009057">
    <property type="entry name" value="Homeodomain-like_sf"/>
</dbReference>
<keyword evidence="3 5" id="KW-0371">Homeobox</keyword>
<dbReference type="InterPro" id="IPR020479">
    <property type="entry name" value="HD_metazoa"/>
</dbReference>
<dbReference type="InterPro" id="IPR050848">
    <property type="entry name" value="Homeobox_TF"/>
</dbReference>
<dbReference type="Gene3D" id="1.10.10.60">
    <property type="entry name" value="Homeodomain-like"/>
    <property type="match status" value="1"/>
</dbReference>
<evidence type="ECO:0000313" key="9">
    <source>
        <dbReference type="WBParaSite" id="Minc3s01949g27370"/>
    </source>
</evidence>
<keyword evidence="8" id="KW-1185">Reference proteome</keyword>
<evidence type="ECO:0000256" key="6">
    <source>
        <dbReference type="RuleBase" id="RU000682"/>
    </source>
</evidence>
<comment type="subcellular location">
    <subcellularLocation>
        <location evidence="1 5 6">Nucleus</location>
    </subcellularLocation>
</comment>
<feature type="DNA-binding region" description="Homeobox" evidence="5">
    <location>
        <begin position="226"/>
        <end position="285"/>
    </location>
</feature>
<dbReference type="WBParaSite" id="Minc3s01949g27370">
    <property type="protein sequence ID" value="Minc3s01949g27370"/>
    <property type="gene ID" value="Minc3s01949g27370"/>
</dbReference>
<dbReference type="PRINTS" id="PR00024">
    <property type="entry name" value="HOMEOBOX"/>
</dbReference>
<evidence type="ECO:0000256" key="5">
    <source>
        <dbReference type="PROSITE-ProRule" id="PRU00108"/>
    </source>
</evidence>
<evidence type="ECO:0000256" key="1">
    <source>
        <dbReference type="ARBA" id="ARBA00004123"/>
    </source>
</evidence>
<evidence type="ECO:0000256" key="4">
    <source>
        <dbReference type="ARBA" id="ARBA00023242"/>
    </source>
</evidence>
<organism evidence="8 9">
    <name type="scientific">Meloidogyne incognita</name>
    <name type="common">Southern root-knot nematode worm</name>
    <name type="synonym">Oxyuris incognita</name>
    <dbReference type="NCBI Taxonomy" id="6306"/>
    <lineage>
        <taxon>Eukaryota</taxon>
        <taxon>Metazoa</taxon>
        <taxon>Ecdysozoa</taxon>
        <taxon>Nematoda</taxon>
        <taxon>Chromadorea</taxon>
        <taxon>Rhabditida</taxon>
        <taxon>Tylenchina</taxon>
        <taxon>Tylenchomorpha</taxon>
        <taxon>Tylenchoidea</taxon>
        <taxon>Meloidogynidae</taxon>
        <taxon>Meloidogyninae</taxon>
        <taxon>Meloidogyne</taxon>
        <taxon>Meloidogyne incognita group</taxon>
    </lineage>
</organism>